<dbReference type="AlphaFoldDB" id="A0A2K8KFN5"/>
<dbReference type="PANTHER" id="PTHR32309">
    <property type="entry name" value="TYROSINE-PROTEIN KINASE"/>
    <property type="match status" value="1"/>
</dbReference>
<evidence type="ECO:0000313" key="3">
    <source>
        <dbReference type="EMBL" id="ATX65598.1"/>
    </source>
</evidence>
<keyword evidence="1" id="KW-0175">Coiled coil</keyword>
<evidence type="ECO:0000256" key="2">
    <source>
        <dbReference type="SAM" id="Phobius"/>
    </source>
</evidence>
<name>A0A2K8KFN5_9RHOB</name>
<organism evidence="3 4">
    <name type="scientific">Roseinatronobacter bogoriensis subsp. barguzinensis</name>
    <dbReference type="NCBI Taxonomy" id="441209"/>
    <lineage>
        <taxon>Bacteria</taxon>
        <taxon>Pseudomonadati</taxon>
        <taxon>Pseudomonadota</taxon>
        <taxon>Alphaproteobacteria</taxon>
        <taxon>Rhodobacterales</taxon>
        <taxon>Paracoccaceae</taxon>
        <taxon>Roseinatronobacter</taxon>
    </lineage>
</organism>
<protein>
    <submittedName>
        <fullName evidence="3">Sugar transporter</fullName>
    </submittedName>
</protein>
<reference evidence="3 4" key="1">
    <citation type="submission" date="2017-11" db="EMBL/GenBank/DDBJ databases">
        <title>Revised Sequence and Annotation of the Rhodobaca barguzinensis strain alga05 Genome.</title>
        <authorList>
            <person name="Kopejtka K."/>
            <person name="Tomasch J.M."/>
            <person name="Bunk B."/>
            <person name="Koblizek M."/>
        </authorList>
    </citation>
    <scope>NUCLEOTIDE SEQUENCE [LARGE SCALE GENOMIC DNA]</scope>
    <source>
        <strain evidence="4">alga05</strain>
    </source>
</reference>
<evidence type="ECO:0000256" key="1">
    <source>
        <dbReference type="SAM" id="Coils"/>
    </source>
</evidence>
<proteinExistence type="predicted"/>
<accession>A0A2K8KFN5</accession>
<keyword evidence="3" id="KW-0762">Sugar transport</keyword>
<dbReference type="GO" id="GO:0005886">
    <property type="term" value="C:plasma membrane"/>
    <property type="evidence" value="ECO:0007669"/>
    <property type="project" value="TreeGrafter"/>
</dbReference>
<sequence>MVVGLPVMMTTAYLVVFAKDQYASKVGFTIRQEETSTASELMGGLSSILGASAQGHADLLFEFVQSQEIVEQIMDEFDLVANYSANWPLDPIFSLWPTATIEDVVWFWGRMVRVTFDRSSGMMLVQVRAHDPETAQMLAQLIVRKSEEMINRLNATARIDAMRNAEADLEAALARLRAAREALAEFRARTQIVDPQADIQARMGVMSNFQQQLAETLVEYDLLSQTADANDPRVRQLARRIDAIRNRIRDERQNFTQLDVTIDDTDYPRLIAQFESLQVDQAFAEATYQAALTAMDSARSNASRQNLFLANFIQPTRAERAQYPQTTLLIGLSFFFSLMAWSVMALVYYSLRDRG</sequence>
<keyword evidence="2" id="KW-0812">Transmembrane</keyword>
<dbReference type="STRING" id="441209.GCA_001870665_01175"/>
<dbReference type="KEGG" id="rbg:BG454_06985"/>
<evidence type="ECO:0000313" key="4">
    <source>
        <dbReference type="Proteomes" id="UP000228948"/>
    </source>
</evidence>
<keyword evidence="2" id="KW-1133">Transmembrane helix</keyword>
<dbReference type="PANTHER" id="PTHR32309:SF13">
    <property type="entry name" value="FERRIC ENTEROBACTIN TRANSPORT PROTEIN FEPE"/>
    <property type="match status" value="1"/>
</dbReference>
<dbReference type="InterPro" id="IPR050445">
    <property type="entry name" value="Bact_polysacc_biosynth/exp"/>
</dbReference>
<gene>
    <name evidence="3" type="ORF">BG454_06985</name>
</gene>
<dbReference type="EMBL" id="CP024899">
    <property type="protein sequence ID" value="ATX65598.1"/>
    <property type="molecule type" value="Genomic_DNA"/>
</dbReference>
<feature type="coiled-coil region" evidence="1">
    <location>
        <begin position="159"/>
        <end position="189"/>
    </location>
</feature>
<keyword evidence="4" id="KW-1185">Reference proteome</keyword>
<dbReference type="Proteomes" id="UP000228948">
    <property type="component" value="Chromosome"/>
</dbReference>
<dbReference type="GO" id="GO:0004713">
    <property type="term" value="F:protein tyrosine kinase activity"/>
    <property type="evidence" value="ECO:0007669"/>
    <property type="project" value="TreeGrafter"/>
</dbReference>
<keyword evidence="2" id="KW-0472">Membrane</keyword>
<keyword evidence="3" id="KW-0813">Transport</keyword>
<feature type="transmembrane region" description="Helical" evidence="2">
    <location>
        <begin position="328"/>
        <end position="351"/>
    </location>
</feature>